<organism evidence="1 6">
    <name type="scientific">Staphylococcus chromogenes</name>
    <name type="common">Staphylococcus hyicus subsp. chromogenes</name>
    <dbReference type="NCBI Taxonomy" id="46126"/>
    <lineage>
        <taxon>Bacteria</taxon>
        <taxon>Bacillati</taxon>
        <taxon>Bacillota</taxon>
        <taxon>Bacilli</taxon>
        <taxon>Bacillales</taxon>
        <taxon>Staphylococcaceae</taxon>
        <taxon>Staphylococcus</taxon>
    </lineage>
</organism>
<dbReference type="EMBL" id="PZAO01000056">
    <property type="protein sequence ID" value="PTG67193.1"/>
    <property type="molecule type" value="Genomic_DNA"/>
</dbReference>
<dbReference type="EMBL" id="PZCM01000002">
    <property type="protein sequence ID" value="PTG28524.1"/>
    <property type="molecule type" value="Genomic_DNA"/>
</dbReference>
<reference evidence="1" key="2">
    <citation type="submission" date="2018-03" db="EMBL/GenBank/DDBJ databases">
        <authorList>
            <person name="Naushad S."/>
        </authorList>
    </citation>
    <scope>NUCLEOTIDE SEQUENCE</scope>
    <source>
        <strain evidence="2">SNUC 105</strain>
        <strain evidence="3">SNUC 1363</strain>
        <strain evidence="1">SNUC 505</strain>
    </source>
</reference>
<gene>
    <name evidence="2" type="ORF">BU638_02675</name>
    <name evidence="1" type="ORF">BU653_04165</name>
    <name evidence="3" type="ORF">BU676_12130</name>
</gene>
<reference evidence="4 5" key="1">
    <citation type="journal article" date="2016" name="Front. Microbiol.">
        <title>Comprehensive Phylogenetic Analysis of Bovine Non-aureus Staphylococci Species Based on Whole-Genome Sequencing.</title>
        <authorList>
            <person name="Naushad S."/>
            <person name="Barkema H.W."/>
            <person name="Luby C."/>
            <person name="Condas L.A."/>
            <person name="Nobrega D.B."/>
            <person name="Carson D.A."/>
            <person name="De Buck J."/>
        </authorList>
    </citation>
    <scope>NUCLEOTIDE SEQUENCE [LARGE SCALE GENOMIC DNA]</scope>
    <source>
        <strain evidence="2 5">SNUC 105</strain>
        <strain evidence="3 4">SNUC 1363</strain>
        <strain evidence="1 6">SNUC 505</strain>
    </source>
</reference>
<dbReference type="EMBL" id="PZBZ01000016">
    <property type="protein sequence ID" value="PTG15673.1"/>
    <property type="molecule type" value="Genomic_DNA"/>
</dbReference>
<evidence type="ECO:0000313" key="4">
    <source>
        <dbReference type="Proteomes" id="UP000242008"/>
    </source>
</evidence>
<dbReference type="Proteomes" id="UP000242144">
    <property type="component" value="Unassembled WGS sequence"/>
</dbReference>
<keyword evidence="4" id="KW-1185">Reference proteome</keyword>
<evidence type="ECO:0000313" key="3">
    <source>
        <dbReference type="EMBL" id="PTG67193.1"/>
    </source>
</evidence>
<name>A0AAE5W957_STACR</name>
<evidence type="ECO:0000313" key="6">
    <source>
        <dbReference type="Proteomes" id="UP000242704"/>
    </source>
</evidence>
<sequence>MNETKNQPFTILASMLIINSNYVPGKLFIKNDGVYFKGNGQLENNEIRSQFLFDDIKHIKFGFSFKPYRIVIQTYSDSQYLFDFVPKQEGKVFVQTVKQNL</sequence>
<dbReference type="Proteomes" id="UP000242704">
    <property type="component" value="Unassembled WGS sequence"/>
</dbReference>
<evidence type="ECO:0000313" key="2">
    <source>
        <dbReference type="EMBL" id="PTG28524.1"/>
    </source>
</evidence>
<dbReference type="RefSeq" id="WP_037571624.1">
    <property type="nucleotide sequence ID" value="NZ_BMDK01000001.1"/>
</dbReference>
<accession>A0AAE5W957</accession>
<comment type="caution">
    <text evidence="1">The sequence shown here is derived from an EMBL/GenBank/DDBJ whole genome shotgun (WGS) entry which is preliminary data.</text>
</comment>
<protein>
    <submittedName>
        <fullName evidence="1">Uncharacterized protein</fullName>
    </submittedName>
</protein>
<evidence type="ECO:0000313" key="1">
    <source>
        <dbReference type="EMBL" id="PTG15673.1"/>
    </source>
</evidence>
<dbReference type="Proteomes" id="UP000242008">
    <property type="component" value="Unassembled WGS sequence"/>
</dbReference>
<proteinExistence type="predicted"/>
<evidence type="ECO:0000313" key="5">
    <source>
        <dbReference type="Proteomes" id="UP000242144"/>
    </source>
</evidence>
<dbReference type="AlphaFoldDB" id="A0AAE5W957"/>